<dbReference type="InterPro" id="IPR033985">
    <property type="entry name" value="SusD-like_N"/>
</dbReference>
<dbReference type="InterPro" id="IPR011990">
    <property type="entry name" value="TPR-like_helical_dom_sf"/>
</dbReference>
<dbReference type="Proteomes" id="UP001319080">
    <property type="component" value="Unassembled WGS sequence"/>
</dbReference>
<comment type="similarity">
    <text evidence="2">Belongs to the SusD family.</text>
</comment>
<proteinExistence type="inferred from homology"/>
<dbReference type="SUPFAM" id="SSF48452">
    <property type="entry name" value="TPR-like"/>
    <property type="match status" value="1"/>
</dbReference>
<accession>A0AAP2GW44</accession>
<dbReference type="RefSeq" id="WP_254087438.1">
    <property type="nucleotide sequence ID" value="NZ_JAHESE010000043.1"/>
</dbReference>
<evidence type="ECO:0000256" key="2">
    <source>
        <dbReference type="ARBA" id="ARBA00006275"/>
    </source>
</evidence>
<keyword evidence="4" id="KW-0472">Membrane</keyword>
<evidence type="ECO:0000259" key="6">
    <source>
        <dbReference type="Pfam" id="PF07980"/>
    </source>
</evidence>
<evidence type="ECO:0000256" key="5">
    <source>
        <dbReference type="ARBA" id="ARBA00023237"/>
    </source>
</evidence>
<dbReference type="AlphaFoldDB" id="A0AAP2GW44"/>
<dbReference type="GO" id="GO:0009279">
    <property type="term" value="C:cell outer membrane"/>
    <property type="evidence" value="ECO:0007669"/>
    <property type="project" value="UniProtKB-SubCell"/>
</dbReference>
<evidence type="ECO:0000313" key="8">
    <source>
        <dbReference type="EMBL" id="MBT1711868.1"/>
    </source>
</evidence>
<feature type="domain" description="RagB/SusD" evidence="6">
    <location>
        <begin position="337"/>
        <end position="498"/>
    </location>
</feature>
<keyword evidence="3" id="KW-0732">Signal</keyword>
<keyword evidence="5" id="KW-0998">Cell outer membrane</keyword>
<evidence type="ECO:0000256" key="1">
    <source>
        <dbReference type="ARBA" id="ARBA00004442"/>
    </source>
</evidence>
<evidence type="ECO:0000256" key="3">
    <source>
        <dbReference type="ARBA" id="ARBA00022729"/>
    </source>
</evidence>
<evidence type="ECO:0000256" key="4">
    <source>
        <dbReference type="ARBA" id="ARBA00023136"/>
    </source>
</evidence>
<sequence length="498" mass="55656">MKQTFLAILMLATLGGCSDMLEEKPKSLVVENFYQTKDELVAAVNAIYVPMRTDGGFGINYPAQQEGMADYGYSRGSQTDVSGYQGLLPQNVSRVQSVWENIYQSIRNANLVIANLPNAAQVSEEDAAALMAEAKYLRAMLYFVLVRNWKGVPLRTETNMGELALPRASIEEVYNLILADALVAEAGLTDRTSPDLAAGRPNKWAAKTLLAEIYMTRASTPEDFSELHVEDEWALARDKAQEVINSGKYALVQVKTSEDFQNIFGPDVVSTPEEIFYLKYSHQQGFGLVSYAHRTKLYYGPGGVYAQYTDTVANPIIANWDRADLRREHILYPDVFDKGPTTVLYRKYRDPLAVAPTGGVGGAGNDYPWYRYADLLLFHAEAAARAAGAPTAEALESLNQVHRRAYGYPSNAPSPVDFDIADYDLQGFIDQVVEERGFETMYEGKRWLDLKRLGIAVQRIKQVKNIDVAEKHLFWPIPDSEMLYNEALDPLTDQNTGY</sequence>
<dbReference type="EMBL" id="JAHESE010000043">
    <property type="protein sequence ID" value="MBT1711868.1"/>
    <property type="molecule type" value="Genomic_DNA"/>
</dbReference>
<dbReference type="Pfam" id="PF07980">
    <property type="entry name" value="SusD_RagB"/>
    <property type="match status" value="1"/>
</dbReference>
<dbReference type="InterPro" id="IPR012944">
    <property type="entry name" value="SusD_RagB_dom"/>
</dbReference>
<comment type="subcellular location">
    <subcellularLocation>
        <location evidence="1">Cell outer membrane</location>
    </subcellularLocation>
</comment>
<gene>
    <name evidence="8" type="ORF">KK062_26740</name>
</gene>
<comment type="caution">
    <text evidence="8">The sequence shown here is derived from an EMBL/GenBank/DDBJ whole genome shotgun (WGS) entry which is preliminary data.</text>
</comment>
<reference evidence="8 9" key="1">
    <citation type="submission" date="2021-05" db="EMBL/GenBank/DDBJ databases">
        <title>A Polyphasic approach of four new species of the genus Ohtaekwangia: Ohtaekwangia histidinii sp. nov., Ohtaekwangia cretensis sp. nov., Ohtaekwangia indiensis sp. nov., Ohtaekwangia reichenbachii sp. nov. from diverse environment.</title>
        <authorList>
            <person name="Octaviana S."/>
        </authorList>
    </citation>
    <scope>NUCLEOTIDE SEQUENCE [LARGE SCALE GENOMIC DNA]</scope>
    <source>
        <strain evidence="8 9">PWU5</strain>
    </source>
</reference>
<dbReference type="Pfam" id="PF14322">
    <property type="entry name" value="SusD-like_3"/>
    <property type="match status" value="1"/>
</dbReference>
<keyword evidence="9" id="KW-1185">Reference proteome</keyword>
<evidence type="ECO:0000259" key="7">
    <source>
        <dbReference type="Pfam" id="PF14322"/>
    </source>
</evidence>
<organism evidence="8 9">
    <name type="scientific">Dawidia cretensis</name>
    <dbReference type="NCBI Taxonomy" id="2782350"/>
    <lineage>
        <taxon>Bacteria</taxon>
        <taxon>Pseudomonadati</taxon>
        <taxon>Bacteroidota</taxon>
        <taxon>Cytophagia</taxon>
        <taxon>Cytophagales</taxon>
        <taxon>Chryseotaleaceae</taxon>
        <taxon>Dawidia</taxon>
    </lineage>
</organism>
<feature type="domain" description="SusD-like N-terminal" evidence="7">
    <location>
        <begin position="88"/>
        <end position="215"/>
    </location>
</feature>
<protein>
    <submittedName>
        <fullName evidence="8">RagB/SusD family nutrient uptake outer membrane protein</fullName>
    </submittedName>
</protein>
<dbReference type="CDD" id="cd08977">
    <property type="entry name" value="SusD"/>
    <property type="match status" value="1"/>
</dbReference>
<evidence type="ECO:0000313" key="9">
    <source>
        <dbReference type="Proteomes" id="UP001319080"/>
    </source>
</evidence>
<dbReference type="Gene3D" id="1.25.40.390">
    <property type="match status" value="1"/>
</dbReference>
<dbReference type="PROSITE" id="PS51257">
    <property type="entry name" value="PROKAR_LIPOPROTEIN"/>
    <property type="match status" value="1"/>
</dbReference>
<name>A0AAP2GW44_9BACT</name>